<dbReference type="AlphaFoldDB" id="A0A2R6W3U3"/>
<name>A0A2R6W3U3_MARPO</name>
<sequence>MIIHKESHVLLQRTASLHVKRSGDVGGRHMESWFHKWCPAVEETLAGIQSDTTNVSDEICQSLLEQATKQGYDTRCLVKTSQAEGVDSENTPESSTDRKGFWWLKAALGK</sequence>
<accession>A0A2R6W3U3</accession>
<dbReference type="EMBL" id="KZ772831">
    <property type="protein sequence ID" value="PTQ28534.1"/>
    <property type="molecule type" value="Genomic_DNA"/>
</dbReference>
<evidence type="ECO:0000313" key="1">
    <source>
        <dbReference type="EMBL" id="PTQ28534.1"/>
    </source>
</evidence>
<dbReference type="Gramene" id="Mp5g01740.1">
    <property type="protein sequence ID" value="Mp5g01740.1.cds"/>
    <property type="gene ID" value="Mp5g01740"/>
</dbReference>
<reference evidence="2" key="1">
    <citation type="journal article" date="2017" name="Cell">
        <title>Insights into land plant evolution garnered from the Marchantia polymorpha genome.</title>
        <authorList>
            <person name="Bowman J.L."/>
            <person name="Kohchi T."/>
            <person name="Yamato K.T."/>
            <person name="Jenkins J."/>
            <person name="Shu S."/>
            <person name="Ishizaki K."/>
            <person name="Yamaoka S."/>
            <person name="Nishihama R."/>
            <person name="Nakamura Y."/>
            <person name="Berger F."/>
            <person name="Adam C."/>
            <person name="Aki S.S."/>
            <person name="Althoff F."/>
            <person name="Araki T."/>
            <person name="Arteaga-Vazquez M.A."/>
            <person name="Balasubrmanian S."/>
            <person name="Barry K."/>
            <person name="Bauer D."/>
            <person name="Boehm C.R."/>
            <person name="Briginshaw L."/>
            <person name="Caballero-Perez J."/>
            <person name="Catarino B."/>
            <person name="Chen F."/>
            <person name="Chiyoda S."/>
            <person name="Chovatia M."/>
            <person name="Davies K.M."/>
            <person name="Delmans M."/>
            <person name="Demura T."/>
            <person name="Dierschke T."/>
            <person name="Dolan L."/>
            <person name="Dorantes-Acosta A.E."/>
            <person name="Eklund D.M."/>
            <person name="Florent S.N."/>
            <person name="Flores-Sandoval E."/>
            <person name="Fujiyama A."/>
            <person name="Fukuzawa H."/>
            <person name="Galik B."/>
            <person name="Grimanelli D."/>
            <person name="Grimwood J."/>
            <person name="Grossniklaus U."/>
            <person name="Hamada T."/>
            <person name="Haseloff J."/>
            <person name="Hetherington A.J."/>
            <person name="Higo A."/>
            <person name="Hirakawa Y."/>
            <person name="Hundley H.N."/>
            <person name="Ikeda Y."/>
            <person name="Inoue K."/>
            <person name="Inoue S.I."/>
            <person name="Ishida S."/>
            <person name="Jia Q."/>
            <person name="Kakita M."/>
            <person name="Kanazawa T."/>
            <person name="Kawai Y."/>
            <person name="Kawashima T."/>
            <person name="Kennedy M."/>
            <person name="Kinose K."/>
            <person name="Kinoshita T."/>
            <person name="Kohara Y."/>
            <person name="Koide E."/>
            <person name="Komatsu K."/>
            <person name="Kopischke S."/>
            <person name="Kubo M."/>
            <person name="Kyozuka J."/>
            <person name="Lagercrantz U."/>
            <person name="Lin S.S."/>
            <person name="Lindquist E."/>
            <person name="Lipzen A.M."/>
            <person name="Lu C.W."/>
            <person name="De Luna E."/>
            <person name="Martienssen R.A."/>
            <person name="Minamino N."/>
            <person name="Mizutani M."/>
            <person name="Mizutani M."/>
            <person name="Mochizuki N."/>
            <person name="Monte I."/>
            <person name="Mosher R."/>
            <person name="Nagasaki H."/>
            <person name="Nakagami H."/>
            <person name="Naramoto S."/>
            <person name="Nishitani K."/>
            <person name="Ohtani M."/>
            <person name="Okamoto T."/>
            <person name="Okumura M."/>
            <person name="Phillips J."/>
            <person name="Pollak B."/>
            <person name="Reinders A."/>
            <person name="Rovekamp M."/>
            <person name="Sano R."/>
            <person name="Sawa S."/>
            <person name="Schmid M.W."/>
            <person name="Shirakawa M."/>
            <person name="Solano R."/>
            <person name="Spunde A."/>
            <person name="Suetsugu N."/>
            <person name="Sugano S."/>
            <person name="Sugiyama A."/>
            <person name="Sun R."/>
            <person name="Suzuki Y."/>
            <person name="Takenaka M."/>
            <person name="Takezawa D."/>
            <person name="Tomogane H."/>
            <person name="Tsuzuki M."/>
            <person name="Ueda T."/>
            <person name="Umeda M."/>
            <person name="Ward J.M."/>
            <person name="Watanabe Y."/>
            <person name="Yazaki K."/>
            <person name="Yokoyama R."/>
            <person name="Yoshitake Y."/>
            <person name="Yotsui I."/>
            <person name="Zachgo S."/>
            <person name="Schmutz J."/>
        </authorList>
    </citation>
    <scope>NUCLEOTIDE SEQUENCE [LARGE SCALE GENOMIC DNA]</scope>
    <source>
        <strain evidence="2">Tak-1</strain>
    </source>
</reference>
<keyword evidence="2" id="KW-1185">Reference proteome</keyword>
<organism evidence="1 2">
    <name type="scientific">Marchantia polymorpha</name>
    <name type="common">Common liverwort</name>
    <name type="synonym">Marchantia aquatica</name>
    <dbReference type="NCBI Taxonomy" id="3197"/>
    <lineage>
        <taxon>Eukaryota</taxon>
        <taxon>Viridiplantae</taxon>
        <taxon>Streptophyta</taxon>
        <taxon>Embryophyta</taxon>
        <taxon>Marchantiophyta</taxon>
        <taxon>Marchantiopsida</taxon>
        <taxon>Marchantiidae</taxon>
        <taxon>Marchantiales</taxon>
        <taxon>Marchantiaceae</taxon>
        <taxon>Marchantia</taxon>
    </lineage>
</organism>
<evidence type="ECO:0000313" key="2">
    <source>
        <dbReference type="Proteomes" id="UP000244005"/>
    </source>
</evidence>
<proteinExistence type="predicted"/>
<protein>
    <submittedName>
        <fullName evidence="1">Uncharacterized protein</fullName>
    </submittedName>
</protein>
<dbReference type="Proteomes" id="UP000244005">
    <property type="component" value="Unassembled WGS sequence"/>
</dbReference>
<gene>
    <name evidence="1" type="ORF">MARPO_0161s0030</name>
</gene>